<organism evidence="1">
    <name type="scientific">candidate division WOR-3 bacterium</name>
    <dbReference type="NCBI Taxonomy" id="2052148"/>
    <lineage>
        <taxon>Bacteria</taxon>
        <taxon>Bacteria division WOR-3</taxon>
    </lineage>
</organism>
<name>A0A7V0T6J4_UNCW3</name>
<dbReference type="AlphaFoldDB" id="A0A7V0T6J4"/>
<accession>A0A7V0T6J4</accession>
<dbReference type="EMBL" id="DSBX01000212">
    <property type="protein sequence ID" value="HDQ99760.1"/>
    <property type="molecule type" value="Genomic_DNA"/>
</dbReference>
<protein>
    <submittedName>
        <fullName evidence="1">Uncharacterized protein</fullName>
    </submittedName>
</protein>
<dbReference type="Proteomes" id="UP000885672">
    <property type="component" value="Unassembled WGS sequence"/>
</dbReference>
<reference evidence="1" key="1">
    <citation type="journal article" date="2020" name="mSystems">
        <title>Genome- and Community-Level Interaction Insights into Carbon Utilization and Element Cycling Functions of Hydrothermarchaeota in Hydrothermal Sediment.</title>
        <authorList>
            <person name="Zhou Z."/>
            <person name="Liu Y."/>
            <person name="Xu W."/>
            <person name="Pan J."/>
            <person name="Luo Z.H."/>
            <person name="Li M."/>
        </authorList>
    </citation>
    <scope>NUCLEOTIDE SEQUENCE [LARGE SCALE GENOMIC DNA]</scope>
    <source>
        <strain evidence="1">SpSt-1182</strain>
    </source>
</reference>
<gene>
    <name evidence="1" type="ORF">ENN51_05705</name>
</gene>
<comment type="caution">
    <text evidence="1">The sequence shown here is derived from an EMBL/GenBank/DDBJ whole genome shotgun (WGS) entry which is preliminary data.</text>
</comment>
<evidence type="ECO:0000313" key="1">
    <source>
        <dbReference type="EMBL" id="HDQ99760.1"/>
    </source>
</evidence>
<proteinExistence type="predicted"/>
<sequence>MLARAQWYGYGLGFEPATYFDGTDAAGQETLYSALRARIEAARSRKTMLEMELDTAVTGIVGTEVRVGVRIIALDTLVDKMAGLMLVPVLFQDSVGHEIWGTQDTMYVPIACDVIGGPWGVPVSPRYAVEFDTVLTATLGNWRTDRLGVAVFVQDTATRAVMQSVVTRKIVRE</sequence>